<dbReference type="EMBL" id="SNRY01000339">
    <property type="protein sequence ID" value="KAA6342226.1"/>
    <property type="molecule type" value="Genomic_DNA"/>
</dbReference>
<protein>
    <recommendedName>
        <fullName evidence="1">Bacteriophage T5 Orf172 DNA-binding domain-containing protein</fullName>
    </recommendedName>
</protein>
<gene>
    <name evidence="2" type="ORF">EZS27_010024</name>
</gene>
<accession>A0A5J4S7W5</accession>
<evidence type="ECO:0000313" key="2">
    <source>
        <dbReference type="EMBL" id="KAA6342226.1"/>
    </source>
</evidence>
<name>A0A5J4S7W5_9ZZZZ</name>
<dbReference type="Pfam" id="PF10544">
    <property type="entry name" value="T5orf172"/>
    <property type="match status" value="1"/>
</dbReference>
<dbReference type="AlphaFoldDB" id="A0A5J4S7W5"/>
<evidence type="ECO:0000259" key="1">
    <source>
        <dbReference type="SMART" id="SM00974"/>
    </source>
</evidence>
<reference evidence="2" key="1">
    <citation type="submission" date="2019-03" db="EMBL/GenBank/DDBJ databases">
        <title>Single cell metagenomics reveals metabolic interactions within the superorganism composed of flagellate Streblomastix strix and complex community of Bacteroidetes bacteria on its surface.</title>
        <authorList>
            <person name="Treitli S.C."/>
            <person name="Kolisko M."/>
            <person name="Husnik F."/>
            <person name="Keeling P."/>
            <person name="Hampl V."/>
        </authorList>
    </citation>
    <scope>NUCLEOTIDE SEQUENCE</scope>
    <source>
        <strain evidence="2">STM</strain>
    </source>
</reference>
<dbReference type="InterPro" id="IPR018306">
    <property type="entry name" value="Phage_T5_Orf172_DNA-bd"/>
</dbReference>
<sequence>MSKKQNSNYGIVYLLTNPAMSGLVKIGMTTRDNVDERMRELFNTSVPVAFEYACKVEIGDCSKIEKALHIAFQPYRIHPQREFFRINPEQARAS</sequence>
<proteinExistence type="predicted"/>
<feature type="domain" description="Bacteriophage T5 Orf172 DNA-binding" evidence="1">
    <location>
        <begin position="18"/>
        <end position="93"/>
    </location>
</feature>
<organism evidence="2">
    <name type="scientific">termite gut metagenome</name>
    <dbReference type="NCBI Taxonomy" id="433724"/>
    <lineage>
        <taxon>unclassified sequences</taxon>
        <taxon>metagenomes</taxon>
        <taxon>organismal metagenomes</taxon>
    </lineage>
</organism>
<dbReference type="SMART" id="SM00974">
    <property type="entry name" value="T5orf172"/>
    <property type="match status" value="1"/>
</dbReference>
<comment type="caution">
    <text evidence="2">The sequence shown here is derived from an EMBL/GenBank/DDBJ whole genome shotgun (WGS) entry which is preliminary data.</text>
</comment>